<protein>
    <recommendedName>
        <fullName evidence="3">AB hydrolase-1 domain-containing protein</fullName>
    </recommendedName>
</protein>
<keyword evidence="2" id="KW-1133">Transmembrane helix</keyword>
<dbReference type="EMBL" id="KV454013">
    <property type="protein sequence ID" value="ODV96037.1"/>
    <property type="molecule type" value="Genomic_DNA"/>
</dbReference>
<keyword evidence="5" id="KW-1185">Reference proteome</keyword>
<dbReference type="InterPro" id="IPR029058">
    <property type="entry name" value="AB_hydrolase_fold"/>
</dbReference>
<dbReference type="PANTHER" id="PTHR43139:SF52">
    <property type="entry name" value="SI:DKEY-122A22.2"/>
    <property type="match status" value="1"/>
</dbReference>
<dbReference type="InterPro" id="IPR052370">
    <property type="entry name" value="Meta-cleavage_hydrolase"/>
</dbReference>
<dbReference type="STRING" id="669874.A0A1E4TWC4"/>
<feature type="transmembrane region" description="Helical" evidence="2">
    <location>
        <begin position="118"/>
        <end position="135"/>
    </location>
</feature>
<feature type="compositionally biased region" description="Low complexity" evidence="1">
    <location>
        <begin position="14"/>
        <end position="29"/>
    </location>
</feature>
<feature type="transmembrane region" description="Helical" evidence="2">
    <location>
        <begin position="142"/>
        <end position="163"/>
    </location>
</feature>
<keyword evidence="2" id="KW-0812">Transmembrane</keyword>
<feature type="transmembrane region" description="Helical" evidence="2">
    <location>
        <begin position="79"/>
        <end position="98"/>
    </location>
</feature>
<dbReference type="Gene3D" id="3.40.50.1820">
    <property type="entry name" value="alpha/beta hydrolase"/>
    <property type="match status" value="1"/>
</dbReference>
<proteinExistence type="predicted"/>
<dbReference type="InterPro" id="IPR000073">
    <property type="entry name" value="AB_hydrolase_1"/>
</dbReference>
<dbReference type="Pfam" id="PF00561">
    <property type="entry name" value="Abhydrolase_1"/>
    <property type="match status" value="1"/>
</dbReference>
<dbReference type="Proteomes" id="UP000094236">
    <property type="component" value="Unassembled WGS sequence"/>
</dbReference>
<evidence type="ECO:0000256" key="2">
    <source>
        <dbReference type="SAM" id="Phobius"/>
    </source>
</evidence>
<evidence type="ECO:0000313" key="5">
    <source>
        <dbReference type="Proteomes" id="UP000094236"/>
    </source>
</evidence>
<accession>A0A1E4TWC4</accession>
<feature type="region of interest" description="Disordered" evidence="1">
    <location>
        <begin position="1"/>
        <end position="64"/>
    </location>
</feature>
<dbReference type="InterPro" id="IPR019431">
    <property type="entry name" value="DUF2417"/>
</dbReference>
<name>A0A1E4TWC4_PACTA</name>
<gene>
    <name evidence="4" type="ORF">PACTADRAFT_2339</name>
</gene>
<feature type="transmembrane region" description="Helical" evidence="2">
    <location>
        <begin position="214"/>
        <end position="243"/>
    </location>
</feature>
<dbReference type="OrthoDB" id="164921at2759"/>
<keyword evidence="2" id="KW-0472">Membrane</keyword>
<dbReference type="AlphaFoldDB" id="A0A1E4TWC4"/>
<dbReference type="GO" id="GO:0005783">
    <property type="term" value="C:endoplasmic reticulum"/>
    <property type="evidence" value="ECO:0007669"/>
    <property type="project" value="TreeGrafter"/>
</dbReference>
<evidence type="ECO:0000259" key="3">
    <source>
        <dbReference type="Pfam" id="PF00561"/>
    </source>
</evidence>
<evidence type="ECO:0000256" key="1">
    <source>
        <dbReference type="SAM" id="MobiDB-lite"/>
    </source>
</evidence>
<feature type="domain" description="AB hydrolase-1" evidence="3">
    <location>
        <begin position="311"/>
        <end position="401"/>
    </location>
</feature>
<feature type="transmembrane region" description="Helical" evidence="2">
    <location>
        <begin position="169"/>
        <end position="193"/>
    </location>
</feature>
<dbReference type="PANTHER" id="PTHR43139">
    <property type="entry name" value="SI:DKEY-122A22.2"/>
    <property type="match status" value="1"/>
</dbReference>
<reference evidence="5" key="1">
    <citation type="submission" date="2016-05" db="EMBL/GenBank/DDBJ databases">
        <title>Comparative genomics of biotechnologically important yeasts.</title>
        <authorList>
            <consortium name="DOE Joint Genome Institute"/>
            <person name="Riley R."/>
            <person name="Haridas S."/>
            <person name="Wolfe K.H."/>
            <person name="Lopes M.R."/>
            <person name="Hittinger C.T."/>
            <person name="Goker M."/>
            <person name="Salamov A."/>
            <person name="Wisecaver J."/>
            <person name="Long T.M."/>
            <person name="Aerts A.L."/>
            <person name="Barry K."/>
            <person name="Choi C."/>
            <person name="Clum A."/>
            <person name="Coughlan A.Y."/>
            <person name="Deshpande S."/>
            <person name="Douglass A.P."/>
            <person name="Hanson S.J."/>
            <person name="Klenk H.-P."/>
            <person name="Labutti K."/>
            <person name="Lapidus A."/>
            <person name="Lindquist E."/>
            <person name="Lipzen A."/>
            <person name="Meier-Kolthoff J.P."/>
            <person name="Ohm R.A."/>
            <person name="Otillar R.P."/>
            <person name="Pangilinan J."/>
            <person name="Peng Y."/>
            <person name="Rokas A."/>
            <person name="Rosa C.A."/>
            <person name="Scheuner C."/>
            <person name="Sibirny A.A."/>
            <person name="Slot J.C."/>
            <person name="Stielow J.B."/>
            <person name="Sun H."/>
            <person name="Kurtzman C.P."/>
            <person name="Blackwell M."/>
            <person name="Grigoriev I.V."/>
            <person name="Jeffries T.W."/>
        </authorList>
    </citation>
    <scope>NUCLEOTIDE SEQUENCE [LARGE SCALE GENOMIC DNA]</scope>
    <source>
        <strain evidence="5">NRRL Y-2460</strain>
    </source>
</reference>
<dbReference type="Pfam" id="PF10329">
    <property type="entry name" value="DUF2417"/>
    <property type="match status" value="1"/>
</dbReference>
<evidence type="ECO:0000313" key="4">
    <source>
        <dbReference type="EMBL" id="ODV96037.1"/>
    </source>
</evidence>
<sequence length="580" mass="66113">MSLNNGSDLEGEGNSANVSSSSPNLSYNSVDNDHGNKPNKRATNHQENNYTDEERRPLLSPDDPGVTPLNVRNVRMSKLILSFSSSISFIWFVLLIVSDFVSIPGFNNHGRSFLEINLMILSLCSNLVSQLFFTIPSEVDRIVGYTAAGLIGFDLLLVLVVPGLRYDQYMVGIITFIWTLFSCIFGCFADYLVEKGKIHEEIRLTGRPETRKTFYEYFIVTIRNFLRCILLFFFLLISLNIWLDAFDSRVHPWGEKIRVQDNSFGLHLSCFGDVYNNISHTEVYEQGAMLNSDQPIILVEAGQYDSAEEISSWVEELYHLNKVDRYCIYDRPGMGFSDSAPSPVSIGITVDLLNEALTKENIYGPFALVGFDIGGLYTRVFASRYQSQVHSLLLVDAWSQNLLKRDPFGGSTSDGKKNRWENLWETIGIRPMNTRAGIRMWYHGMISPYQLISWKDVLFHRYGSRERIYGDDMRLRGKFLRAKLQEQISAGILSYNEVSNSNVNLGNLPVAVISSDLMIKNSLNWGKWQRELTKISKNNLEWVISEGDHKIWENPRGKNEVQDLLLRLIGTKTGYLTLDE</sequence>
<dbReference type="SUPFAM" id="SSF53474">
    <property type="entry name" value="alpha/beta-Hydrolases"/>
    <property type="match status" value="1"/>
</dbReference>
<organism evidence="4 5">
    <name type="scientific">Pachysolen tannophilus NRRL Y-2460</name>
    <dbReference type="NCBI Taxonomy" id="669874"/>
    <lineage>
        <taxon>Eukaryota</taxon>
        <taxon>Fungi</taxon>
        <taxon>Dikarya</taxon>
        <taxon>Ascomycota</taxon>
        <taxon>Saccharomycotina</taxon>
        <taxon>Pichiomycetes</taxon>
        <taxon>Pachysolenaceae</taxon>
        <taxon>Pachysolen</taxon>
    </lineage>
</organism>